<comment type="caution">
    <text evidence="2">The sequence shown here is derived from an EMBL/GenBank/DDBJ whole genome shotgun (WGS) entry which is preliminary data.</text>
</comment>
<organism evidence="2 3">
    <name type="scientific">Silurus asotus</name>
    <name type="common">Amur catfish</name>
    <name type="synonym">Parasilurus asotus</name>
    <dbReference type="NCBI Taxonomy" id="30991"/>
    <lineage>
        <taxon>Eukaryota</taxon>
        <taxon>Metazoa</taxon>
        <taxon>Chordata</taxon>
        <taxon>Craniata</taxon>
        <taxon>Vertebrata</taxon>
        <taxon>Euteleostomi</taxon>
        <taxon>Actinopterygii</taxon>
        <taxon>Neopterygii</taxon>
        <taxon>Teleostei</taxon>
        <taxon>Ostariophysi</taxon>
        <taxon>Siluriformes</taxon>
        <taxon>Siluridae</taxon>
        <taxon>Silurus</taxon>
    </lineage>
</organism>
<feature type="compositionally biased region" description="Acidic residues" evidence="1">
    <location>
        <begin position="33"/>
        <end position="46"/>
    </location>
</feature>
<sequence>MGNGLQGKVQTGENSDLKNFSLASARQQNSVREEDEDELNSYDSDETTTLGSLEFSLLYEQENNSIQCNIIRAK</sequence>
<keyword evidence="3" id="KW-1185">Reference proteome</keyword>
<dbReference type="EMBL" id="MU544754">
    <property type="protein sequence ID" value="KAI5628653.1"/>
    <property type="molecule type" value="Genomic_DNA"/>
</dbReference>
<feature type="non-terminal residue" evidence="2">
    <location>
        <position position="74"/>
    </location>
</feature>
<evidence type="ECO:0000256" key="1">
    <source>
        <dbReference type="SAM" id="MobiDB-lite"/>
    </source>
</evidence>
<feature type="compositionally biased region" description="Polar residues" evidence="1">
    <location>
        <begin position="8"/>
        <end position="30"/>
    </location>
</feature>
<evidence type="ECO:0000313" key="2">
    <source>
        <dbReference type="EMBL" id="KAI5628653.1"/>
    </source>
</evidence>
<gene>
    <name evidence="2" type="ORF">C0J50_12779</name>
</gene>
<evidence type="ECO:0000313" key="3">
    <source>
        <dbReference type="Proteomes" id="UP001205998"/>
    </source>
</evidence>
<dbReference type="Proteomes" id="UP001205998">
    <property type="component" value="Unassembled WGS sequence"/>
</dbReference>
<dbReference type="AlphaFoldDB" id="A0AAD5B4N7"/>
<reference evidence="2" key="1">
    <citation type="submission" date="2018-07" db="EMBL/GenBank/DDBJ databases">
        <title>Comparative genomics of catfishes provides insights into carnivory and benthic adaptation.</title>
        <authorList>
            <person name="Zhang Y."/>
            <person name="Wang D."/>
            <person name="Peng Z."/>
            <person name="Zheng S."/>
            <person name="Shao F."/>
            <person name="Tao W."/>
        </authorList>
    </citation>
    <scope>NUCLEOTIDE SEQUENCE</scope>
    <source>
        <strain evidence="2">Chongqing</strain>
    </source>
</reference>
<proteinExistence type="predicted"/>
<accession>A0AAD5B4N7</accession>
<name>A0AAD5B4N7_SILAS</name>
<feature type="region of interest" description="Disordered" evidence="1">
    <location>
        <begin position="1"/>
        <end position="47"/>
    </location>
</feature>
<protein>
    <submittedName>
        <fullName evidence="2">Rabphilin-3A isoform X2</fullName>
    </submittedName>
</protein>